<keyword evidence="1" id="KW-1133">Transmembrane helix</keyword>
<dbReference type="AlphaFoldDB" id="A0A2T3BDD4"/>
<sequence length="222" mass="25476">MIRYEYSSTSRLQDTHRRYVRVILFSFFIPAFGWIFILSVTPHRSFTSLRDFVLQGLTDSLENPNTLTRPRFNRFQNPFPPASPRGPLSFRPYLALSLSPGSRLPAGTRPAPPLANLSYLLLVLPIHTVPGRWERECDPGMPLTAPSFHIPRTPGTHMSFPSTTRTAHHTRYRHLRGGERNRQAEHRLRLLSGHTAITFNRRKTWEVGGGPRPSTEDPCRVW</sequence>
<proteinExistence type="predicted"/>
<evidence type="ECO:0000313" key="3">
    <source>
        <dbReference type="Proteomes" id="UP000241818"/>
    </source>
</evidence>
<protein>
    <submittedName>
        <fullName evidence="2">Uncharacterized protein</fullName>
    </submittedName>
</protein>
<dbReference type="GeneID" id="36571316"/>
<keyword evidence="1" id="KW-0812">Transmembrane</keyword>
<dbReference type="EMBL" id="KZ679006">
    <property type="protein sequence ID" value="PSS27420.1"/>
    <property type="molecule type" value="Genomic_DNA"/>
</dbReference>
<evidence type="ECO:0000313" key="2">
    <source>
        <dbReference type="EMBL" id="PSS27420.1"/>
    </source>
</evidence>
<gene>
    <name evidence="2" type="ORF">M430DRAFT_153982</name>
</gene>
<accession>A0A2T3BDD4</accession>
<dbReference type="RefSeq" id="XP_024724945.1">
    <property type="nucleotide sequence ID" value="XM_024863235.1"/>
</dbReference>
<organism evidence="2 3">
    <name type="scientific">Amorphotheca resinae ATCC 22711</name>
    <dbReference type="NCBI Taxonomy" id="857342"/>
    <lineage>
        <taxon>Eukaryota</taxon>
        <taxon>Fungi</taxon>
        <taxon>Dikarya</taxon>
        <taxon>Ascomycota</taxon>
        <taxon>Pezizomycotina</taxon>
        <taxon>Leotiomycetes</taxon>
        <taxon>Helotiales</taxon>
        <taxon>Amorphothecaceae</taxon>
        <taxon>Amorphotheca</taxon>
    </lineage>
</organism>
<feature type="transmembrane region" description="Helical" evidence="1">
    <location>
        <begin position="20"/>
        <end position="40"/>
    </location>
</feature>
<evidence type="ECO:0000256" key="1">
    <source>
        <dbReference type="SAM" id="Phobius"/>
    </source>
</evidence>
<reference evidence="2 3" key="1">
    <citation type="journal article" date="2018" name="New Phytol.">
        <title>Comparative genomics and transcriptomics depict ericoid mycorrhizal fungi as versatile saprotrophs and plant mutualists.</title>
        <authorList>
            <person name="Martino E."/>
            <person name="Morin E."/>
            <person name="Grelet G.A."/>
            <person name="Kuo A."/>
            <person name="Kohler A."/>
            <person name="Daghino S."/>
            <person name="Barry K.W."/>
            <person name="Cichocki N."/>
            <person name="Clum A."/>
            <person name="Dockter R.B."/>
            <person name="Hainaut M."/>
            <person name="Kuo R.C."/>
            <person name="LaButti K."/>
            <person name="Lindahl B.D."/>
            <person name="Lindquist E.A."/>
            <person name="Lipzen A."/>
            <person name="Khouja H.R."/>
            <person name="Magnuson J."/>
            <person name="Murat C."/>
            <person name="Ohm R.A."/>
            <person name="Singer S.W."/>
            <person name="Spatafora J.W."/>
            <person name="Wang M."/>
            <person name="Veneault-Fourrey C."/>
            <person name="Henrissat B."/>
            <person name="Grigoriev I.V."/>
            <person name="Martin F.M."/>
            <person name="Perotto S."/>
        </authorList>
    </citation>
    <scope>NUCLEOTIDE SEQUENCE [LARGE SCALE GENOMIC DNA]</scope>
    <source>
        <strain evidence="2 3">ATCC 22711</strain>
    </source>
</reference>
<dbReference type="Proteomes" id="UP000241818">
    <property type="component" value="Unassembled WGS sequence"/>
</dbReference>
<keyword evidence="3" id="KW-1185">Reference proteome</keyword>
<keyword evidence="1" id="KW-0472">Membrane</keyword>
<name>A0A2T3BDD4_AMORE</name>
<dbReference type="InParanoid" id="A0A2T3BDD4"/>